<dbReference type="AlphaFoldDB" id="A0A5N6V4Y5"/>
<feature type="transmembrane region" description="Helical" evidence="8">
    <location>
        <begin position="486"/>
        <end position="508"/>
    </location>
</feature>
<dbReference type="GO" id="GO:0140359">
    <property type="term" value="F:ABC-type transporter activity"/>
    <property type="evidence" value="ECO:0007669"/>
    <property type="project" value="InterPro"/>
</dbReference>
<evidence type="ECO:0000259" key="9">
    <source>
        <dbReference type="PROSITE" id="PS50893"/>
    </source>
</evidence>
<dbReference type="InterPro" id="IPR043926">
    <property type="entry name" value="ABCG_dom"/>
</dbReference>
<comment type="subcellular location">
    <subcellularLocation>
        <location evidence="1">Membrane</location>
        <topology evidence="1">Multi-pass membrane protein</topology>
    </subcellularLocation>
</comment>
<evidence type="ECO:0000313" key="10">
    <source>
        <dbReference type="EMBL" id="KAE8166065.1"/>
    </source>
</evidence>
<evidence type="ECO:0000256" key="7">
    <source>
        <dbReference type="ARBA" id="ARBA00023136"/>
    </source>
</evidence>
<evidence type="ECO:0000256" key="4">
    <source>
        <dbReference type="ARBA" id="ARBA00022741"/>
    </source>
</evidence>
<evidence type="ECO:0000256" key="6">
    <source>
        <dbReference type="ARBA" id="ARBA00022989"/>
    </source>
</evidence>
<feature type="domain" description="ABC transporter" evidence="9">
    <location>
        <begin position="649"/>
        <end position="898"/>
    </location>
</feature>
<dbReference type="Gene3D" id="3.40.50.300">
    <property type="entry name" value="P-loop containing nucleotide triphosphate hydrolases"/>
    <property type="match status" value="2"/>
</dbReference>
<feature type="transmembrane region" description="Helical" evidence="8">
    <location>
        <begin position="458"/>
        <end position="479"/>
    </location>
</feature>
<organism evidence="10 11">
    <name type="scientific">Aspergillus tamarii</name>
    <dbReference type="NCBI Taxonomy" id="41984"/>
    <lineage>
        <taxon>Eukaryota</taxon>
        <taxon>Fungi</taxon>
        <taxon>Dikarya</taxon>
        <taxon>Ascomycota</taxon>
        <taxon>Pezizomycotina</taxon>
        <taxon>Eurotiomycetes</taxon>
        <taxon>Eurotiomycetidae</taxon>
        <taxon>Eurotiales</taxon>
        <taxon>Aspergillaceae</taxon>
        <taxon>Aspergillus</taxon>
        <taxon>Aspergillus subgen. Circumdati</taxon>
    </lineage>
</organism>
<dbReference type="InterPro" id="IPR050352">
    <property type="entry name" value="ABCG_transporters"/>
</dbReference>
<dbReference type="PROSITE" id="PS50893">
    <property type="entry name" value="ABC_TRANSPORTER_2"/>
    <property type="match status" value="2"/>
</dbReference>
<keyword evidence="6 8" id="KW-1133">Transmembrane helix</keyword>
<proteinExistence type="predicted"/>
<dbReference type="PROSITE" id="PS00211">
    <property type="entry name" value="ABC_TRANSPORTER_1"/>
    <property type="match status" value="1"/>
</dbReference>
<dbReference type="EMBL" id="ML738596">
    <property type="protein sequence ID" value="KAE8166065.1"/>
    <property type="molecule type" value="Genomic_DNA"/>
</dbReference>
<gene>
    <name evidence="10" type="ORF">BDV40DRAFT_285733</name>
</gene>
<evidence type="ECO:0000256" key="2">
    <source>
        <dbReference type="ARBA" id="ARBA00022448"/>
    </source>
</evidence>
<dbReference type="PANTHER" id="PTHR48041">
    <property type="entry name" value="ABC TRANSPORTER G FAMILY MEMBER 28"/>
    <property type="match status" value="1"/>
</dbReference>
<dbReference type="PANTHER" id="PTHR48041:SF119">
    <property type="entry name" value="ROA1P"/>
    <property type="match status" value="1"/>
</dbReference>
<keyword evidence="11" id="KW-1185">Reference proteome</keyword>
<reference evidence="10 11" key="1">
    <citation type="submission" date="2019-04" db="EMBL/GenBank/DDBJ databases">
        <title>Friends and foes A comparative genomics study of 23 Aspergillus species from section Flavi.</title>
        <authorList>
            <consortium name="DOE Joint Genome Institute"/>
            <person name="Kjaerbolling I."/>
            <person name="Vesth T."/>
            <person name="Frisvad J.C."/>
            <person name="Nybo J.L."/>
            <person name="Theobald S."/>
            <person name="Kildgaard S."/>
            <person name="Isbrandt T."/>
            <person name="Kuo A."/>
            <person name="Sato A."/>
            <person name="Lyhne E.K."/>
            <person name="Kogle M.E."/>
            <person name="Wiebenga A."/>
            <person name="Kun R.S."/>
            <person name="Lubbers R.J."/>
            <person name="Makela M.R."/>
            <person name="Barry K."/>
            <person name="Chovatia M."/>
            <person name="Clum A."/>
            <person name="Daum C."/>
            <person name="Haridas S."/>
            <person name="He G."/>
            <person name="LaButti K."/>
            <person name="Lipzen A."/>
            <person name="Mondo S."/>
            <person name="Riley R."/>
            <person name="Salamov A."/>
            <person name="Simmons B.A."/>
            <person name="Magnuson J.K."/>
            <person name="Henrissat B."/>
            <person name="Mortensen U.H."/>
            <person name="Larsen T.O."/>
            <person name="Devries R.P."/>
            <person name="Grigoriev I.V."/>
            <person name="Machida M."/>
            <person name="Baker S.E."/>
            <person name="Andersen M.R."/>
        </authorList>
    </citation>
    <scope>NUCLEOTIDE SEQUENCE [LARGE SCALE GENOMIC DNA]</scope>
    <source>
        <strain evidence="10 11">CBS 117626</strain>
    </source>
</reference>
<evidence type="ECO:0000313" key="11">
    <source>
        <dbReference type="Proteomes" id="UP000326950"/>
    </source>
</evidence>
<keyword evidence="5" id="KW-0067">ATP-binding</keyword>
<feature type="transmembrane region" description="Helical" evidence="8">
    <location>
        <begin position="1073"/>
        <end position="1090"/>
    </location>
</feature>
<keyword evidence="3 8" id="KW-0812">Transmembrane</keyword>
<dbReference type="InterPro" id="IPR017871">
    <property type="entry name" value="ABC_transporter-like_CS"/>
</dbReference>
<dbReference type="SMART" id="SM00382">
    <property type="entry name" value="AAA"/>
    <property type="match status" value="2"/>
</dbReference>
<feature type="transmembrane region" description="Helical" evidence="8">
    <location>
        <begin position="422"/>
        <end position="446"/>
    </location>
</feature>
<protein>
    <submittedName>
        <fullName evidence="10">P-loop containing nucleoside triphosphate hydrolase protein</fullName>
    </submittedName>
</protein>
<dbReference type="InterPro" id="IPR003439">
    <property type="entry name" value="ABC_transporter-like_ATP-bd"/>
</dbReference>
<keyword evidence="4" id="KW-0547">Nucleotide-binding</keyword>
<dbReference type="Pfam" id="PF00005">
    <property type="entry name" value="ABC_tran"/>
    <property type="match status" value="2"/>
</dbReference>
<keyword evidence="7 8" id="KW-0472">Membrane</keyword>
<dbReference type="InterPro" id="IPR013525">
    <property type="entry name" value="ABC2_TM"/>
</dbReference>
<dbReference type="SUPFAM" id="SSF52540">
    <property type="entry name" value="P-loop containing nucleoside triphosphate hydrolases"/>
    <property type="match status" value="2"/>
</dbReference>
<evidence type="ECO:0000256" key="8">
    <source>
        <dbReference type="SAM" id="Phobius"/>
    </source>
</evidence>
<keyword evidence="10" id="KW-0378">Hydrolase</keyword>
<feature type="transmembrane region" description="Helical" evidence="8">
    <location>
        <begin position="1216"/>
        <end position="1237"/>
    </location>
</feature>
<dbReference type="GO" id="GO:0005524">
    <property type="term" value="F:ATP binding"/>
    <property type="evidence" value="ECO:0007669"/>
    <property type="project" value="UniProtKB-KW"/>
</dbReference>
<keyword evidence="2" id="KW-0813">Transport</keyword>
<feature type="domain" description="ABC transporter" evidence="9">
    <location>
        <begin position="32"/>
        <end position="270"/>
    </location>
</feature>
<sequence length="1247" mass="138400">MAVSSSEAIDIQVHKISAHTTPSPLRWSRSLAHYINGTEYEYVSRTILDEVTAYIPSERLTAIMGSSGSGKTTLLNVLARRDRENNLRISGYATYNGLENPKDVQIAYVTQQDTLPHNLSVREALRYAAELRSVWESAHQRDSVIEGILSRLGLTKCADTMIGKEGEKGCSGGEKRRVSIAVQLLTGASILFCDEPTSGLDSATALQVVQTLKYLAADGMTVVMSIHTPRSDIWNLFDNIILLSSGSLLYEGPRGAICQHFERCGYTIPELFNPAEFLVEIAATKTVVHDLKLQFATSRGCMPNYWGSSHRGITPVIYRKVPSVWTRCRILTKRTMTMCIRDIQSLVGIGCAVIALAAINGWIFWQLDESQRGVRSRQGSLWDATGLYGYLLMVTEICRLIEDIKLFDQERKEGIINPFIFLLSRSAVKLALEGLSLPTLFTVIYYPMVGYRANVTQIFVFWLTIVFTHSVAIGIATLCVSISRNFYAAGLMGNLYFALQTAASGYFINANQVPSYVRWLKWLTPTFYTFTTLCANEFVGLNGPKQGYIYDCPFDKWDTRCKMYSGVFIMNSLGLPYDRIWRQIVILSAFTTTSHCAAVLTLHLKPIKVHGRQSERVIKTGRPSEGKKRHYTSSEHRAMLSLHNYSLQLRRSHLTTWRRAELASPIVGPLTSAFRPGCLNIIMGASGSGKTSLLASLAGRLPRSINSSWIATGSIIYNGMEVQAHRLRSLVSYVPQDDQSLFSGLTVRETLLYAAELRLDSSTSANERATRIEDTITRFGLEACANTVVGSGLANGISGGERRRLSIACKVLTRPHVIVLDEPTSGLDAFSAGLIINFLHDLSSEGCTVILSIHQPTSSMWPLFSTCLLLTRDGLPVFSGETSDMLPYFSQAGHICPRAINPADFFIDLVSTYVPSGESNSMEEARVGFLLSHWKWHQSNASVVGHSDERCEVNRSPTSQRTRMHSSFIFTVRILLHRAALNMIRSPLSLFVRLAQCPGTGLIWTIFTAPLQKDIHSVQTRMGYIQQYAPLAFIGMIQNIATFPIEQKLFYLESSEHLYGPAAFLTQYTMLELPFEIVAATLFSLLVAYASQLGPTATEFGVCLLSAIYVLNSGESLSMIACTISPNVGVAVNLTSVLLAVFTILGGTMSLDPPRPLQWLNYLSPIKHAIASVSYFCLHGLILDCTDDQLVKGDACPMQRGEDILELYRLNTEKQWWGLLEGFLVMLGYRLLAYVILKTKTRITSST</sequence>
<dbReference type="Proteomes" id="UP000326950">
    <property type="component" value="Unassembled WGS sequence"/>
</dbReference>
<evidence type="ECO:0000256" key="3">
    <source>
        <dbReference type="ARBA" id="ARBA00022692"/>
    </source>
</evidence>
<evidence type="ECO:0000256" key="5">
    <source>
        <dbReference type="ARBA" id="ARBA00022840"/>
    </source>
</evidence>
<dbReference type="GO" id="GO:0016887">
    <property type="term" value="F:ATP hydrolysis activity"/>
    <property type="evidence" value="ECO:0007669"/>
    <property type="project" value="InterPro"/>
</dbReference>
<dbReference type="InterPro" id="IPR003593">
    <property type="entry name" value="AAA+_ATPase"/>
</dbReference>
<dbReference type="GO" id="GO:0016020">
    <property type="term" value="C:membrane"/>
    <property type="evidence" value="ECO:0007669"/>
    <property type="project" value="UniProtKB-SubCell"/>
</dbReference>
<dbReference type="Pfam" id="PF19055">
    <property type="entry name" value="ABC2_membrane_7"/>
    <property type="match status" value="1"/>
</dbReference>
<name>A0A5N6V4Y5_ASPTM</name>
<dbReference type="InterPro" id="IPR027417">
    <property type="entry name" value="P-loop_NTPase"/>
</dbReference>
<feature type="transmembrane region" description="Helical" evidence="8">
    <location>
        <begin position="1124"/>
        <end position="1145"/>
    </location>
</feature>
<evidence type="ECO:0000256" key="1">
    <source>
        <dbReference type="ARBA" id="ARBA00004141"/>
    </source>
</evidence>
<accession>A0A5N6V4Y5</accession>
<dbReference type="OrthoDB" id="66620at2759"/>
<feature type="transmembrane region" description="Helical" evidence="8">
    <location>
        <begin position="343"/>
        <end position="365"/>
    </location>
</feature>
<dbReference type="Pfam" id="PF01061">
    <property type="entry name" value="ABC2_membrane"/>
    <property type="match status" value="2"/>
</dbReference>